<dbReference type="OrthoDB" id="8830751at2759"/>
<keyword evidence="6" id="KW-0378">Hydrolase</keyword>
<dbReference type="VEuPathDB" id="AmoebaDB:EIN_442630"/>
<dbReference type="GO" id="GO:0007264">
    <property type="term" value="P:small GTPase-mediated signal transduction"/>
    <property type="evidence" value="ECO:0007669"/>
    <property type="project" value="InterPro"/>
</dbReference>
<dbReference type="Proteomes" id="UP000014680">
    <property type="component" value="Unassembled WGS sequence"/>
</dbReference>
<dbReference type="GO" id="GO:0005856">
    <property type="term" value="C:cytoskeleton"/>
    <property type="evidence" value="ECO:0007669"/>
    <property type="project" value="UniProtKB-SubCell"/>
</dbReference>
<gene>
    <name evidence="10" type="ORF">EIN_442630</name>
</gene>
<dbReference type="GeneID" id="14891352"/>
<dbReference type="EMBL" id="KB206373">
    <property type="protein sequence ID" value="ELP92373.1"/>
    <property type="molecule type" value="Genomic_DNA"/>
</dbReference>
<comment type="cofactor">
    <cofactor evidence="1">
        <name>Mg(2+)</name>
        <dbReference type="ChEBI" id="CHEBI:18420"/>
    </cofactor>
</comment>
<keyword evidence="11" id="KW-1185">Reference proteome</keyword>
<keyword evidence="9" id="KW-0206">Cytoskeleton</keyword>
<keyword evidence="8" id="KW-0342">GTP-binding</keyword>
<evidence type="ECO:0000256" key="8">
    <source>
        <dbReference type="ARBA" id="ARBA00023134"/>
    </source>
</evidence>
<dbReference type="GO" id="GO:0003925">
    <property type="term" value="F:G protein activity"/>
    <property type="evidence" value="ECO:0007669"/>
    <property type="project" value="UniProtKB-EC"/>
</dbReference>
<comment type="subcellular location">
    <subcellularLocation>
        <location evidence="2">Cytoplasm</location>
        <location evidence="2">Cytoskeleton</location>
    </subcellularLocation>
</comment>
<evidence type="ECO:0000256" key="4">
    <source>
        <dbReference type="ARBA" id="ARBA00022723"/>
    </source>
</evidence>
<evidence type="ECO:0000256" key="1">
    <source>
        <dbReference type="ARBA" id="ARBA00001946"/>
    </source>
</evidence>
<evidence type="ECO:0000313" key="10">
    <source>
        <dbReference type="EMBL" id="ELP92373.1"/>
    </source>
</evidence>
<keyword evidence="9" id="KW-0963">Cytoplasm</keyword>
<dbReference type="PROSITE" id="PS51419">
    <property type="entry name" value="RAB"/>
    <property type="match status" value="1"/>
</dbReference>
<dbReference type="RefSeq" id="XP_004259144.1">
    <property type="nucleotide sequence ID" value="XM_004259096.1"/>
</dbReference>
<evidence type="ECO:0000256" key="7">
    <source>
        <dbReference type="ARBA" id="ARBA00022842"/>
    </source>
</evidence>
<dbReference type="EC" id="3.6.5.2" evidence="3"/>
<evidence type="ECO:0000256" key="6">
    <source>
        <dbReference type="ARBA" id="ARBA00022801"/>
    </source>
</evidence>
<dbReference type="KEGG" id="eiv:EIN_442630"/>
<name>A0A0A1UB10_ENTIV</name>
<evidence type="ECO:0000256" key="9">
    <source>
        <dbReference type="ARBA" id="ARBA00023212"/>
    </source>
</evidence>
<dbReference type="InterPro" id="IPR001806">
    <property type="entry name" value="Small_GTPase"/>
</dbReference>
<dbReference type="Gene3D" id="3.40.50.300">
    <property type="entry name" value="P-loop containing nucleotide triphosphate hydrolases"/>
    <property type="match status" value="1"/>
</dbReference>
<keyword evidence="7" id="KW-0460">Magnesium</keyword>
<dbReference type="PROSITE" id="PS51420">
    <property type="entry name" value="RHO"/>
    <property type="match status" value="1"/>
</dbReference>
<keyword evidence="5" id="KW-0547">Nucleotide-binding</keyword>
<evidence type="ECO:0000313" key="11">
    <source>
        <dbReference type="Proteomes" id="UP000014680"/>
    </source>
</evidence>
<evidence type="ECO:0000256" key="2">
    <source>
        <dbReference type="ARBA" id="ARBA00004245"/>
    </source>
</evidence>
<organism evidence="10 11">
    <name type="scientific">Entamoeba invadens IP1</name>
    <dbReference type="NCBI Taxonomy" id="370355"/>
    <lineage>
        <taxon>Eukaryota</taxon>
        <taxon>Amoebozoa</taxon>
        <taxon>Evosea</taxon>
        <taxon>Archamoebae</taxon>
        <taxon>Mastigamoebida</taxon>
        <taxon>Entamoebidae</taxon>
        <taxon>Entamoeba</taxon>
    </lineage>
</organism>
<sequence>MHTIKSVVETKAAIEYDQLRALSFPQTDIFLICFSVVSPPSFDNVSAKWQPEVAHNCPNIPYIFVGTKVNTRENNDQLKRLKEKNTTPITTKQGAAKAKEIGAVKYIECSALTQKNLRLVFDEAFKVAISYKTNDQSNKQQVTCSLF</sequence>
<reference evidence="10 11" key="1">
    <citation type="submission" date="2012-10" db="EMBL/GenBank/DDBJ databases">
        <authorList>
            <person name="Zafar N."/>
            <person name="Inman J."/>
            <person name="Hall N."/>
            <person name="Lorenzi H."/>
            <person name="Caler E."/>
        </authorList>
    </citation>
    <scope>NUCLEOTIDE SEQUENCE [LARGE SCALE GENOMIC DNA]</scope>
    <source>
        <strain evidence="10 11">IP1</strain>
    </source>
</reference>
<dbReference type="InterPro" id="IPR003578">
    <property type="entry name" value="Small_GTPase_Rho"/>
</dbReference>
<dbReference type="Pfam" id="PF00071">
    <property type="entry name" value="Ras"/>
    <property type="match status" value="1"/>
</dbReference>
<dbReference type="SUPFAM" id="SSF52540">
    <property type="entry name" value="P-loop containing nucleoside triphosphate hydrolases"/>
    <property type="match status" value="1"/>
</dbReference>
<accession>A0A0A1UB10</accession>
<dbReference type="GO" id="GO:0046872">
    <property type="term" value="F:metal ion binding"/>
    <property type="evidence" value="ECO:0007669"/>
    <property type="project" value="UniProtKB-KW"/>
</dbReference>
<proteinExistence type="predicted"/>
<dbReference type="PANTHER" id="PTHR24072">
    <property type="entry name" value="RHO FAMILY GTPASE"/>
    <property type="match status" value="1"/>
</dbReference>
<evidence type="ECO:0000256" key="5">
    <source>
        <dbReference type="ARBA" id="ARBA00022741"/>
    </source>
</evidence>
<dbReference type="OMA" id="VNTRENN"/>
<protein>
    <recommendedName>
        <fullName evidence="3">small monomeric GTPase</fullName>
        <ecNumber evidence="3">3.6.5.2</ecNumber>
    </recommendedName>
</protein>
<dbReference type="AlphaFoldDB" id="A0A0A1UB10"/>
<dbReference type="PROSITE" id="PS51421">
    <property type="entry name" value="RAS"/>
    <property type="match status" value="1"/>
</dbReference>
<dbReference type="GO" id="GO:0005525">
    <property type="term" value="F:GTP binding"/>
    <property type="evidence" value="ECO:0007669"/>
    <property type="project" value="UniProtKB-KW"/>
</dbReference>
<dbReference type="SMART" id="SM00174">
    <property type="entry name" value="RHO"/>
    <property type="match status" value="1"/>
</dbReference>
<dbReference type="InterPro" id="IPR027417">
    <property type="entry name" value="P-loop_NTPase"/>
</dbReference>
<evidence type="ECO:0000256" key="3">
    <source>
        <dbReference type="ARBA" id="ARBA00011984"/>
    </source>
</evidence>
<keyword evidence="4" id="KW-0479">Metal-binding</keyword>